<reference evidence="7 8" key="1">
    <citation type="submission" date="2024-02" db="EMBL/GenBank/DDBJ databases">
        <title>De novo assembly and annotation of 12 fungi associated with fruit tree decline syndrome in Ontario, Canada.</title>
        <authorList>
            <person name="Sulman M."/>
            <person name="Ellouze W."/>
            <person name="Ilyukhin E."/>
        </authorList>
    </citation>
    <scope>NUCLEOTIDE SEQUENCE [LARGE SCALE GENOMIC DNA]</scope>
    <source>
        <strain evidence="7 8">M1-105</strain>
    </source>
</reference>
<comment type="caution">
    <text evidence="7">The sequence shown here is derived from an EMBL/GenBank/DDBJ whole genome shotgun (WGS) entry which is preliminary data.</text>
</comment>
<dbReference type="Pfam" id="PF01039">
    <property type="entry name" value="Carboxyl_trans"/>
    <property type="match status" value="1"/>
</dbReference>
<evidence type="ECO:0000313" key="8">
    <source>
        <dbReference type="Proteomes" id="UP001521116"/>
    </source>
</evidence>
<dbReference type="Gene3D" id="3.90.226.10">
    <property type="entry name" value="2-enoyl-CoA Hydratase, Chain A, domain 1"/>
    <property type="match status" value="1"/>
</dbReference>
<dbReference type="PANTHER" id="PTHR22855:SF46">
    <property type="entry name" value="METHYLCROTONOYL-COA CARBOXYLASE"/>
    <property type="match status" value="1"/>
</dbReference>
<feature type="domain" description="CoA carboxyltransferase N-terminal" evidence="6">
    <location>
        <begin position="1"/>
        <end position="130"/>
    </location>
</feature>
<dbReference type="PROSITE" id="PS50980">
    <property type="entry name" value="COA_CT_NTER"/>
    <property type="match status" value="1"/>
</dbReference>
<organism evidence="7 8">
    <name type="scientific">Neofusicoccum ribis</name>
    <dbReference type="NCBI Taxonomy" id="45134"/>
    <lineage>
        <taxon>Eukaryota</taxon>
        <taxon>Fungi</taxon>
        <taxon>Dikarya</taxon>
        <taxon>Ascomycota</taxon>
        <taxon>Pezizomycotina</taxon>
        <taxon>Dothideomycetes</taxon>
        <taxon>Dothideomycetes incertae sedis</taxon>
        <taxon>Botryosphaeriales</taxon>
        <taxon>Botryosphaeriaceae</taxon>
        <taxon>Neofusicoccum</taxon>
    </lineage>
</organism>
<dbReference type="Proteomes" id="UP001521116">
    <property type="component" value="Unassembled WGS sequence"/>
</dbReference>
<dbReference type="InterPro" id="IPR029045">
    <property type="entry name" value="ClpP/crotonase-like_dom_sf"/>
</dbReference>
<evidence type="ECO:0000259" key="6">
    <source>
        <dbReference type="PROSITE" id="PS50980"/>
    </source>
</evidence>
<evidence type="ECO:0000256" key="4">
    <source>
        <dbReference type="ARBA" id="ARBA00031404"/>
    </source>
</evidence>
<gene>
    <name evidence="7" type="ORF">SLS56_009144</name>
</gene>
<dbReference type="EMBL" id="JAJVDC020000149">
    <property type="protein sequence ID" value="KAL1621608.1"/>
    <property type="molecule type" value="Genomic_DNA"/>
</dbReference>
<evidence type="ECO:0000256" key="3">
    <source>
        <dbReference type="ARBA" id="ARBA00031237"/>
    </source>
</evidence>
<protein>
    <recommendedName>
        <fullName evidence="2">methylcrotonoyl-CoA carboxylase</fullName>
        <ecNumber evidence="2">6.4.1.4</ecNumber>
    </recommendedName>
    <alternativeName>
        <fullName evidence="4">3-methylcrotonyl-CoA carboxylase 2</fullName>
    </alternativeName>
    <alternativeName>
        <fullName evidence="3">3-methylcrotonyl-CoA:carbon dioxide ligase subunit beta</fullName>
    </alternativeName>
</protein>
<dbReference type="InterPro" id="IPR011762">
    <property type="entry name" value="COA_CT_N"/>
</dbReference>
<sequence length="130" mass="13685">MLVIKQNRVTEIATENNLPIVALVQSAGVFLPKQFSVFHKGGQIFRDLAVRSQLGQLSCAVVFGSSTAGGAYHPALSDYSIFVKDQAQVFLGGPPLVKMATGEVIEAEELGGAKIHASVTGLADQIASDE</sequence>
<dbReference type="SUPFAM" id="SSF52096">
    <property type="entry name" value="ClpP/crotonase"/>
    <property type="match status" value="1"/>
</dbReference>
<evidence type="ECO:0000313" key="7">
    <source>
        <dbReference type="EMBL" id="KAL1621608.1"/>
    </source>
</evidence>
<dbReference type="InterPro" id="IPR034733">
    <property type="entry name" value="AcCoA_carboxyl_beta"/>
</dbReference>
<dbReference type="PANTHER" id="PTHR22855">
    <property type="entry name" value="ACETYL, PROPIONYL, PYRUVATE, AND GLUTACONYL CARBOXYLASE-RELATED"/>
    <property type="match status" value="1"/>
</dbReference>
<accession>A0ABR3SI30</accession>
<comment type="pathway">
    <text evidence="1">Amino-acid degradation; L-leucine degradation; (S)-3-hydroxy-3-methylglutaryl-CoA from 3-isovaleryl-CoA: step 2/3.</text>
</comment>
<proteinExistence type="predicted"/>
<evidence type="ECO:0000256" key="5">
    <source>
        <dbReference type="ARBA" id="ARBA00052347"/>
    </source>
</evidence>
<dbReference type="EC" id="6.4.1.4" evidence="2"/>
<comment type="catalytic activity">
    <reaction evidence="5">
        <text>3-methylbut-2-enoyl-CoA + hydrogencarbonate + ATP = 3-methyl-(2E)-glutaconyl-CoA + ADP + phosphate + H(+)</text>
        <dbReference type="Rhea" id="RHEA:13589"/>
        <dbReference type="ChEBI" id="CHEBI:15378"/>
        <dbReference type="ChEBI" id="CHEBI:17544"/>
        <dbReference type="ChEBI" id="CHEBI:30616"/>
        <dbReference type="ChEBI" id="CHEBI:43474"/>
        <dbReference type="ChEBI" id="CHEBI:57344"/>
        <dbReference type="ChEBI" id="CHEBI:57346"/>
        <dbReference type="ChEBI" id="CHEBI:456216"/>
        <dbReference type="EC" id="6.4.1.4"/>
    </reaction>
</comment>
<keyword evidence="8" id="KW-1185">Reference proteome</keyword>
<evidence type="ECO:0000256" key="2">
    <source>
        <dbReference type="ARBA" id="ARBA00026116"/>
    </source>
</evidence>
<name>A0ABR3SI30_9PEZI</name>
<evidence type="ECO:0000256" key="1">
    <source>
        <dbReference type="ARBA" id="ARBA00025711"/>
    </source>
</evidence>
<dbReference type="InterPro" id="IPR045190">
    <property type="entry name" value="MCCB/AccD1-like"/>
</dbReference>